<sequence>MAAVTTSLHLDPSCYAPSNLWLDVRPGGYGCNTYYPPFSSRPTDAVTIKDCPFVRLGPPFTELNANPDASSCYPYGTDTATAYSDCPEGFTGADTKTASWLDGITIVGTTCCPSAYDFSVGHSIPTPIPSVIDGTTWPVTMSTAYMCKAASIKDFSDQKVTLTVPGSPLATTELEWDYENGFVVAESAQILQWLYPDKEAGTTSTCYGRCPSETNPLNHSPTRTPHPTGTYIPPPSAPVTQFTPAPSCLDESNLWLISASCYLDENGASPPWLECTYTAAGDPDPSNPACYPVSAATSTDGGPKTYYSACPAGYTPALSRTHKPFDLPLYADPKTEIFDAVATAHTCCPAAFGGDSDGNGAIPFTYSLLHTTKTVHNGDSHGVFVYPLPWCVASRVSRLDGETVTLGLYSDARVWDRKVKRQGTEHGMTTAVWDAARDTLFAQAPQVSWTVFHGTYTCYDGCDDYFTYSYGNTDPHYTPSPTQTVATRGVDESSEGDAPPSTAAAPAAMGKGDVQGGMLSVVVVVVTVVHVAVGALL</sequence>
<evidence type="ECO:0000313" key="4">
    <source>
        <dbReference type="Proteomes" id="UP001303647"/>
    </source>
</evidence>
<keyword evidence="2" id="KW-0472">Membrane</keyword>
<reference evidence="3" key="1">
    <citation type="journal article" date="2023" name="Mol. Phylogenet. Evol.">
        <title>Genome-scale phylogeny and comparative genomics of the fungal order Sordariales.</title>
        <authorList>
            <person name="Hensen N."/>
            <person name="Bonometti L."/>
            <person name="Westerberg I."/>
            <person name="Brannstrom I.O."/>
            <person name="Guillou S."/>
            <person name="Cros-Aarteil S."/>
            <person name="Calhoun S."/>
            <person name="Haridas S."/>
            <person name="Kuo A."/>
            <person name="Mondo S."/>
            <person name="Pangilinan J."/>
            <person name="Riley R."/>
            <person name="LaButti K."/>
            <person name="Andreopoulos B."/>
            <person name="Lipzen A."/>
            <person name="Chen C."/>
            <person name="Yan M."/>
            <person name="Daum C."/>
            <person name="Ng V."/>
            <person name="Clum A."/>
            <person name="Steindorff A."/>
            <person name="Ohm R.A."/>
            <person name="Martin F."/>
            <person name="Silar P."/>
            <person name="Natvig D.O."/>
            <person name="Lalanne C."/>
            <person name="Gautier V."/>
            <person name="Ament-Velasquez S.L."/>
            <person name="Kruys A."/>
            <person name="Hutchinson M.I."/>
            <person name="Powell A.J."/>
            <person name="Barry K."/>
            <person name="Miller A.N."/>
            <person name="Grigoriev I.V."/>
            <person name="Debuchy R."/>
            <person name="Gladieux P."/>
            <person name="Hiltunen Thoren M."/>
            <person name="Johannesson H."/>
        </authorList>
    </citation>
    <scope>NUCLEOTIDE SEQUENCE</scope>
    <source>
        <strain evidence="3">CBS 359.72</strain>
    </source>
</reference>
<evidence type="ECO:0000256" key="1">
    <source>
        <dbReference type="SAM" id="MobiDB-lite"/>
    </source>
</evidence>
<protein>
    <submittedName>
        <fullName evidence="3">Uncharacterized protein</fullName>
    </submittedName>
</protein>
<evidence type="ECO:0000256" key="2">
    <source>
        <dbReference type="SAM" id="Phobius"/>
    </source>
</evidence>
<dbReference type="AlphaFoldDB" id="A0AAN7CRK8"/>
<feature type="transmembrane region" description="Helical" evidence="2">
    <location>
        <begin position="516"/>
        <end position="536"/>
    </location>
</feature>
<gene>
    <name evidence="3" type="ORF">C7999DRAFT_32614</name>
</gene>
<name>A0AAN7CRK8_9PEZI</name>
<feature type="compositionally biased region" description="Low complexity" evidence="1">
    <location>
        <begin position="498"/>
        <end position="508"/>
    </location>
</feature>
<proteinExistence type="predicted"/>
<feature type="region of interest" description="Disordered" evidence="1">
    <location>
        <begin position="478"/>
        <end position="509"/>
    </location>
</feature>
<evidence type="ECO:0000313" key="3">
    <source>
        <dbReference type="EMBL" id="KAK4247029.1"/>
    </source>
</evidence>
<reference evidence="3" key="2">
    <citation type="submission" date="2023-05" db="EMBL/GenBank/DDBJ databases">
        <authorList>
            <consortium name="Lawrence Berkeley National Laboratory"/>
            <person name="Steindorff A."/>
            <person name="Hensen N."/>
            <person name="Bonometti L."/>
            <person name="Westerberg I."/>
            <person name="Brannstrom I.O."/>
            <person name="Guillou S."/>
            <person name="Cros-Aarteil S."/>
            <person name="Calhoun S."/>
            <person name="Haridas S."/>
            <person name="Kuo A."/>
            <person name="Mondo S."/>
            <person name="Pangilinan J."/>
            <person name="Riley R."/>
            <person name="Labutti K."/>
            <person name="Andreopoulos B."/>
            <person name="Lipzen A."/>
            <person name="Chen C."/>
            <person name="Yanf M."/>
            <person name="Daum C."/>
            <person name="Ng V."/>
            <person name="Clum A."/>
            <person name="Ohm R."/>
            <person name="Martin F."/>
            <person name="Silar P."/>
            <person name="Natvig D."/>
            <person name="Lalanne C."/>
            <person name="Gautier V."/>
            <person name="Ament-Velasquez S.L."/>
            <person name="Kruys A."/>
            <person name="Hutchinson M.I."/>
            <person name="Powell A.J."/>
            <person name="Barry K."/>
            <person name="Miller A.N."/>
            <person name="Grigoriev I.V."/>
            <person name="Debuchy R."/>
            <person name="Gladieux P."/>
            <person name="Thoren M.H."/>
            <person name="Johannesson H."/>
        </authorList>
    </citation>
    <scope>NUCLEOTIDE SEQUENCE</scope>
    <source>
        <strain evidence="3">CBS 359.72</strain>
    </source>
</reference>
<comment type="caution">
    <text evidence="3">The sequence shown here is derived from an EMBL/GenBank/DDBJ whole genome shotgun (WGS) entry which is preliminary data.</text>
</comment>
<keyword evidence="4" id="KW-1185">Reference proteome</keyword>
<keyword evidence="2" id="KW-0812">Transmembrane</keyword>
<accession>A0AAN7CRK8</accession>
<dbReference type="Proteomes" id="UP001303647">
    <property type="component" value="Unassembled WGS sequence"/>
</dbReference>
<organism evidence="3 4">
    <name type="scientific">Corynascus novoguineensis</name>
    <dbReference type="NCBI Taxonomy" id="1126955"/>
    <lineage>
        <taxon>Eukaryota</taxon>
        <taxon>Fungi</taxon>
        <taxon>Dikarya</taxon>
        <taxon>Ascomycota</taxon>
        <taxon>Pezizomycotina</taxon>
        <taxon>Sordariomycetes</taxon>
        <taxon>Sordariomycetidae</taxon>
        <taxon>Sordariales</taxon>
        <taxon>Chaetomiaceae</taxon>
        <taxon>Corynascus</taxon>
    </lineage>
</organism>
<keyword evidence="2" id="KW-1133">Transmembrane helix</keyword>
<dbReference type="EMBL" id="MU857662">
    <property type="protein sequence ID" value="KAK4247029.1"/>
    <property type="molecule type" value="Genomic_DNA"/>
</dbReference>